<keyword evidence="3 5" id="KW-0067">ATP-binding</keyword>
<protein>
    <recommendedName>
        <fullName evidence="6">Kinesin-like protein</fullName>
    </recommendedName>
</protein>
<evidence type="ECO:0000256" key="1">
    <source>
        <dbReference type="ARBA" id="ARBA00022528"/>
    </source>
</evidence>
<feature type="binding site" evidence="5">
    <location>
        <begin position="137"/>
        <end position="144"/>
    </location>
    <ligand>
        <name>ATP</name>
        <dbReference type="ChEBI" id="CHEBI:30616"/>
    </ligand>
</feature>
<feature type="compositionally biased region" description="Basic and acidic residues" evidence="7">
    <location>
        <begin position="429"/>
        <end position="438"/>
    </location>
</feature>
<feature type="region of interest" description="Disordered" evidence="7">
    <location>
        <begin position="500"/>
        <end position="519"/>
    </location>
</feature>
<dbReference type="GO" id="GO:0051231">
    <property type="term" value="P:spindle elongation"/>
    <property type="evidence" value="ECO:0007669"/>
    <property type="project" value="TreeGrafter"/>
</dbReference>
<evidence type="ECO:0000313" key="9">
    <source>
        <dbReference type="EMBL" id="AMS24208.1"/>
    </source>
</evidence>
<dbReference type="PROSITE" id="PS50067">
    <property type="entry name" value="KINESIN_MOTOR_2"/>
    <property type="match status" value="1"/>
</dbReference>
<comment type="similarity">
    <text evidence="5 6">Belongs to the TRAFAC class myosin-kinesin ATPase superfamily. Kinesin family.</text>
</comment>
<dbReference type="GO" id="GO:0005875">
    <property type="term" value="C:microtubule associated complex"/>
    <property type="evidence" value="ECO:0007669"/>
    <property type="project" value="TreeGrafter"/>
</dbReference>
<dbReference type="GO" id="GO:0005524">
    <property type="term" value="F:ATP binding"/>
    <property type="evidence" value="ECO:0007669"/>
    <property type="project" value="UniProtKB-UniRule"/>
</dbReference>
<feature type="domain" description="Kinesin motor" evidence="8">
    <location>
        <begin position="52"/>
        <end position="403"/>
    </location>
</feature>
<feature type="region of interest" description="Disordered" evidence="7">
    <location>
        <begin position="429"/>
        <end position="462"/>
    </location>
</feature>
<dbReference type="PANTHER" id="PTHR47969">
    <property type="entry name" value="CHROMOSOME-ASSOCIATED KINESIN KIF4A-RELATED"/>
    <property type="match status" value="1"/>
</dbReference>
<sequence length="772" mass="86317">MGDPLSARSSLWRMKLSTNSDLRIYQASLNKSSGSLCVPRLNFLHTNNDSERVRVTLRARPSTKQEKQEEDNSLVYINPDKRTVIVRRNGSSVDYTEYKFDAVLSDSATQADVYRVAAQPVVLDVLHGYNGTIMAYGQTGAGKTYTLSDISINETSTSRIDGIIPRSAANIFEYTSNDKNHEYRISMSYIQIYLETIQDLLNPESSNLQIREGETGGIFIAGVHEVEIKSLEDLVRLLMIGDSNRTNAFTNMNAHSSRSHAIVIITVEKKSIGNLCGRTSIVDSGRRTPRPIGSQEQQILVGKLFLVDLAGSERLKRSGSEGLRATEAMSVNMSLTALAKCISARADPSNTHVPFRDSKLTRLLQESLGGNSKTSLIINIAPCSLYVHETLSSLKFGMRAMKVGSRAILNFEEEFRVISKKLLEEMQSKENIENEATPRRSNKHKLPRGDPSKKPIVLGERTPRKERILASRPFKIEECLKSLNAQECLKSLTLEESVKSSSTDGSLKSSRSSRFDASLKSSRSSRVEESLKSSRFSRMDECYKCARSLRVEESSRVEEGLKSSRVEECTKLVRTEECLKSTSMEECLKSSRVEECLKSTRMEECLKSARGEECLNSARGEECLKSMRVEELNLKSARVEKCLKSTRGEECLKSARVEDCLKSARGGECLESMRGEEGLKSTKEEENLKSAMRAVVGCLDTSMIKECSIGSTIEECLSNSNLEEVVSSKAFKVEHCYQHDLKDASVNCMEEDLEDSFLNRFVDELQNVWNNI</sequence>
<dbReference type="PRINTS" id="PR00380">
    <property type="entry name" value="KINESINHEAVY"/>
</dbReference>
<keyword evidence="6" id="KW-0493">Microtubule</keyword>
<dbReference type="InterPro" id="IPR027640">
    <property type="entry name" value="Kinesin-like_fam"/>
</dbReference>
<proteinExistence type="evidence at transcript level"/>
<dbReference type="GO" id="GO:0007018">
    <property type="term" value="P:microtubule-based movement"/>
    <property type="evidence" value="ECO:0007669"/>
    <property type="project" value="InterPro"/>
</dbReference>
<dbReference type="GO" id="GO:0005874">
    <property type="term" value="C:microtubule"/>
    <property type="evidence" value="ECO:0007669"/>
    <property type="project" value="UniProtKB-KW"/>
</dbReference>
<evidence type="ECO:0000256" key="6">
    <source>
        <dbReference type="RuleBase" id="RU000394"/>
    </source>
</evidence>
<dbReference type="Gene3D" id="3.40.850.10">
    <property type="entry name" value="Kinesin motor domain"/>
    <property type="match status" value="1"/>
</dbReference>
<keyword evidence="1" id="KW-0934">Plastid</keyword>
<accession>A0A142KW88</accession>
<evidence type="ECO:0000256" key="7">
    <source>
        <dbReference type="SAM" id="MobiDB-lite"/>
    </source>
</evidence>
<dbReference type="Pfam" id="PF00225">
    <property type="entry name" value="Kinesin"/>
    <property type="match status" value="1"/>
</dbReference>
<keyword evidence="4 5" id="KW-0505">Motor protein</keyword>
<dbReference type="PROSITE" id="PS00411">
    <property type="entry name" value="KINESIN_MOTOR_1"/>
    <property type="match status" value="1"/>
</dbReference>
<organism evidence="9">
    <name type="scientific">Marsilea vestita</name>
    <name type="common">Hairy water-clover</name>
    <dbReference type="NCBI Taxonomy" id="59764"/>
    <lineage>
        <taxon>Eukaryota</taxon>
        <taxon>Viridiplantae</taxon>
        <taxon>Streptophyta</taxon>
        <taxon>Embryophyta</taxon>
        <taxon>Tracheophyta</taxon>
        <taxon>Polypodiopsida</taxon>
        <taxon>Polypodiidae</taxon>
        <taxon>Salviniales</taxon>
        <taxon>Marsileaceae</taxon>
        <taxon>Marsilea</taxon>
    </lineage>
</organism>
<dbReference type="InterPro" id="IPR036961">
    <property type="entry name" value="Kinesin_motor_dom_sf"/>
</dbReference>
<keyword evidence="2 5" id="KW-0547">Nucleotide-binding</keyword>
<reference evidence="9" key="1">
    <citation type="journal article" date="2016" name="Cytoskeleton">
        <title>Transcriptome analysis reveals a diverse family of kinesins essential for spermatogenesis in the fern Marsilea.</title>
        <authorList>
            <person name="Tomei E.J."/>
            <person name="Wolniak S.M."/>
        </authorList>
    </citation>
    <scope>NUCLEOTIDE SEQUENCE</scope>
</reference>
<dbReference type="AlphaFoldDB" id="A0A142KW88"/>
<dbReference type="CDD" id="cd00106">
    <property type="entry name" value="KISc"/>
    <property type="match status" value="1"/>
</dbReference>
<name>A0A142KW88_MARVE</name>
<keyword evidence="1" id="KW-0150">Chloroplast</keyword>
<dbReference type="PANTHER" id="PTHR47969:SF29">
    <property type="entry name" value="KINESIN-LIKE PROTEIN"/>
    <property type="match status" value="1"/>
</dbReference>
<dbReference type="GO" id="GO:0007052">
    <property type="term" value="P:mitotic spindle organization"/>
    <property type="evidence" value="ECO:0007669"/>
    <property type="project" value="TreeGrafter"/>
</dbReference>
<evidence type="ECO:0000256" key="5">
    <source>
        <dbReference type="PROSITE-ProRule" id="PRU00283"/>
    </source>
</evidence>
<dbReference type="InterPro" id="IPR019821">
    <property type="entry name" value="Kinesin_motor_CS"/>
</dbReference>
<evidence type="ECO:0000256" key="2">
    <source>
        <dbReference type="ARBA" id="ARBA00022741"/>
    </source>
</evidence>
<dbReference type="SMART" id="SM00129">
    <property type="entry name" value="KISc"/>
    <property type="match status" value="1"/>
</dbReference>
<dbReference type="GO" id="GO:0003777">
    <property type="term" value="F:microtubule motor activity"/>
    <property type="evidence" value="ECO:0007669"/>
    <property type="project" value="InterPro"/>
</dbReference>
<dbReference type="SUPFAM" id="SSF52540">
    <property type="entry name" value="P-loop containing nucleoside triphosphate hydrolases"/>
    <property type="match status" value="1"/>
</dbReference>
<evidence type="ECO:0000256" key="4">
    <source>
        <dbReference type="ARBA" id="ARBA00023175"/>
    </source>
</evidence>
<evidence type="ECO:0000259" key="8">
    <source>
        <dbReference type="PROSITE" id="PS50067"/>
    </source>
</evidence>
<dbReference type="GO" id="GO:0008017">
    <property type="term" value="F:microtubule binding"/>
    <property type="evidence" value="ECO:0007669"/>
    <property type="project" value="InterPro"/>
</dbReference>
<dbReference type="EMBL" id="KT986234">
    <property type="protein sequence ID" value="AMS24208.1"/>
    <property type="molecule type" value="mRNA"/>
</dbReference>
<dbReference type="InterPro" id="IPR001752">
    <property type="entry name" value="Kinesin_motor_dom"/>
</dbReference>
<dbReference type="InterPro" id="IPR027417">
    <property type="entry name" value="P-loop_NTPase"/>
</dbReference>
<evidence type="ECO:0000256" key="3">
    <source>
        <dbReference type="ARBA" id="ARBA00022840"/>
    </source>
</evidence>